<dbReference type="AlphaFoldDB" id="A0A5Q2FDY8"/>
<dbReference type="Proteomes" id="UP000386847">
    <property type="component" value="Chromosome"/>
</dbReference>
<dbReference type="InterPro" id="IPR000086">
    <property type="entry name" value="NUDIX_hydrolase_dom"/>
</dbReference>
<dbReference type="PRINTS" id="PR00502">
    <property type="entry name" value="NUDIXFAMILY"/>
</dbReference>
<evidence type="ECO:0000256" key="1">
    <source>
        <dbReference type="ARBA" id="ARBA00001946"/>
    </source>
</evidence>
<dbReference type="CDD" id="cd04685">
    <property type="entry name" value="NUDIX_Hydrolase"/>
    <property type="match status" value="1"/>
</dbReference>
<evidence type="ECO:0000313" key="7">
    <source>
        <dbReference type="EMBL" id="QGF24007.1"/>
    </source>
</evidence>
<dbReference type="SUPFAM" id="SSF55811">
    <property type="entry name" value="Nudix"/>
    <property type="match status" value="1"/>
</dbReference>
<name>A0A5Q2FDY8_9ACTN</name>
<reference evidence="7 8" key="1">
    <citation type="submission" date="2019-10" db="EMBL/GenBank/DDBJ databases">
        <title>Genomic analysis of Raineyella sp. CBA3103.</title>
        <authorList>
            <person name="Roh S.W."/>
        </authorList>
    </citation>
    <scope>NUCLEOTIDE SEQUENCE [LARGE SCALE GENOMIC DNA]</scope>
    <source>
        <strain evidence="7 8">CBA3103</strain>
    </source>
</reference>
<evidence type="ECO:0000256" key="3">
    <source>
        <dbReference type="ARBA" id="ARBA00022801"/>
    </source>
</evidence>
<dbReference type="PROSITE" id="PS00893">
    <property type="entry name" value="NUDIX_BOX"/>
    <property type="match status" value="1"/>
</dbReference>
<comment type="similarity">
    <text evidence="2 5">Belongs to the Nudix hydrolase family.</text>
</comment>
<dbReference type="InterPro" id="IPR020084">
    <property type="entry name" value="NUDIX_hydrolase_CS"/>
</dbReference>
<evidence type="ECO:0000259" key="6">
    <source>
        <dbReference type="PROSITE" id="PS51462"/>
    </source>
</evidence>
<evidence type="ECO:0000256" key="5">
    <source>
        <dbReference type="RuleBase" id="RU003476"/>
    </source>
</evidence>
<evidence type="ECO:0000313" key="8">
    <source>
        <dbReference type="Proteomes" id="UP000386847"/>
    </source>
</evidence>
<dbReference type="EMBL" id="CP045725">
    <property type="protein sequence ID" value="QGF24007.1"/>
    <property type="molecule type" value="Genomic_DNA"/>
</dbReference>
<protein>
    <submittedName>
        <fullName evidence="7">NUDIX domain-containing protein</fullName>
    </submittedName>
</protein>
<dbReference type="PANTHER" id="PTHR43046">
    <property type="entry name" value="GDP-MANNOSE MANNOSYL HYDROLASE"/>
    <property type="match status" value="1"/>
</dbReference>
<dbReference type="PROSITE" id="PS51462">
    <property type="entry name" value="NUDIX"/>
    <property type="match status" value="1"/>
</dbReference>
<accession>A0A5Q2FDY8</accession>
<dbReference type="RefSeq" id="WP_153572536.1">
    <property type="nucleotide sequence ID" value="NZ_CP045725.1"/>
</dbReference>
<keyword evidence="8" id="KW-1185">Reference proteome</keyword>
<dbReference type="InterPro" id="IPR015797">
    <property type="entry name" value="NUDIX_hydrolase-like_dom_sf"/>
</dbReference>
<evidence type="ECO:0000256" key="4">
    <source>
        <dbReference type="ARBA" id="ARBA00022842"/>
    </source>
</evidence>
<keyword evidence="4" id="KW-0460">Magnesium</keyword>
<keyword evidence="3 5" id="KW-0378">Hydrolase</keyword>
<dbReference type="Pfam" id="PF00293">
    <property type="entry name" value="NUDIX"/>
    <property type="match status" value="1"/>
</dbReference>
<gene>
    <name evidence="7" type="ORF">Rai3103_10310</name>
</gene>
<organism evidence="7 8">
    <name type="scientific">Raineyella fluvialis</name>
    <dbReference type="NCBI Taxonomy" id="2662261"/>
    <lineage>
        <taxon>Bacteria</taxon>
        <taxon>Bacillati</taxon>
        <taxon>Actinomycetota</taxon>
        <taxon>Actinomycetes</taxon>
        <taxon>Propionibacteriales</taxon>
        <taxon>Propionibacteriaceae</taxon>
        <taxon>Raineyella</taxon>
    </lineage>
</organism>
<proteinExistence type="inferred from homology"/>
<sequence length="207" mass="23130">MSSAHQPHFRERTGIAVEPEARPWRHRRASRVVVVSPGQDEPGVLLMHDSDPGLPGTHWWVTPGGGIDGDETAAQAATREVREETGYVAEEADLLGPIAHRTVRHGYSDQVLEQEEWFFLLATPRFRVSTEGHTEDEQLTFTGSRWWPLSAIAATDEWIWPVGLLDLVALGDLPQDWPRELGLVDAESTVPVTAVSLDRAPRDHRRP</sequence>
<dbReference type="PANTHER" id="PTHR43046:SF12">
    <property type="entry name" value="GDP-MANNOSE MANNOSYL HYDROLASE"/>
    <property type="match status" value="1"/>
</dbReference>
<evidence type="ECO:0000256" key="2">
    <source>
        <dbReference type="ARBA" id="ARBA00005582"/>
    </source>
</evidence>
<comment type="cofactor">
    <cofactor evidence="1">
        <name>Mg(2+)</name>
        <dbReference type="ChEBI" id="CHEBI:18420"/>
    </cofactor>
</comment>
<dbReference type="Gene3D" id="3.90.79.10">
    <property type="entry name" value="Nucleoside Triphosphate Pyrophosphohydrolase"/>
    <property type="match status" value="1"/>
</dbReference>
<dbReference type="GO" id="GO:0016787">
    <property type="term" value="F:hydrolase activity"/>
    <property type="evidence" value="ECO:0007669"/>
    <property type="project" value="UniProtKB-KW"/>
</dbReference>
<dbReference type="KEGG" id="rain:Rai3103_10310"/>
<dbReference type="InterPro" id="IPR020476">
    <property type="entry name" value="Nudix_hydrolase"/>
</dbReference>
<feature type="domain" description="Nudix hydrolase" evidence="6">
    <location>
        <begin position="25"/>
        <end position="170"/>
    </location>
</feature>